<organism evidence="3 4">
    <name type="scientific">Ruegeria haliotis</name>
    <dbReference type="NCBI Taxonomy" id="2747601"/>
    <lineage>
        <taxon>Bacteria</taxon>
        <taxon>Pseudomonadati</taxon>
        <taxon>Pseudomonadota</taxon>
        <taxon>Alphaproteobacteria</taxon>
        <taxon>Rhodobacterales</taxon>
        <taxon>Roseobacteraceae</taxon>
        <taxon>Ruegeria</taxon>
    </lineage>
</organism>
<feature type="transmembrane region" description="Helical" evidence="1">
    <location>
        <begin position="35"/>
        <end position="54"/>
    </location>
</feature>
<dbReference type="EMBL" id="JABXWT010000023">
    <property type="protein sequence ID" value="NVO58335.1"/>
    <property type="molecule type" value="Genomic_DNA"/>
</dbReference>
<keyword evidence="1" id="KW-0812">Transmembrane</keyword>
<dbReference type="Proteomes" id="UP000630805">
    <property type="component" value="Unassembled WGS sequence"/>
</dbReference>
<dbReference type="Pfam" id="PF00892">
    <property type="entry name" value="EamA"/>
    <property type="match status" value="1"/>
</dbReference>
<keyword evidence="4" id="KW-1185">Reference proteome</keyword>
<evidence type="ECO:0000313" key="3">
    <source>
        <dbReference type="EMBL" id="NVO58335.1"/>
    </source>
</evidence>
<sequence>MNKTALAYGALMLAVLISAGNFLFGNLAVKEVSPVALAFWRCLIAAIFVLPLVLKRQGNPFRHFQGG</sequence>
<evidence type="ECO:0000259" key="2">
    <source>
        <dbReference type="Pfam" id="PF00892"/>
    </source>
</evidence>
<keyword evidence="1" id="KW-0472">Membrane</keyword>
<gene>
    <name evidence="3" type="ORF">HW561_21345</name>
</gene>
<reference evidence="3 4" key="1">
    <citation type="submission" date="2020-06" db="EMBL/GenBank/DDBJ databases">
        <authorList>
            <person name="Cao W.R."/>
        </authorList>
    </citation>
    <scope>NUCLEOTIDE SEQUENCE [LARGE SCALE GENOMIC DNA]</scope>
    <source>
        <strain evidence="3 4">B1Z28</strain>
    </source>
</reference>
<feature type="domain" description="EamA" evidence="2">
    <location>
        <begin position="8"/>
        <end position="60"/>
    </location>
</feature>
<accession>A0ABX2PVX8</accession>
<name>A0ABX2PVX8_9RHOB</name>
<proteinExistence type="predicted"/>
<keyword evidence="1" id="KW-1133">Transmembrane helix</keyword>
<evidence type="ECO:0000313" key="4">
    <source>
        <dbReference type="Proteomes" id="UP000630805"/>
    </source>
</evidence>
<comment type="caution">
    <text evidence="3">The sequence shown here is derived from an EMBL/GenBank/DDBJ whole genome shotgun (WGS) entry which is preliminary data.</text>
</comment>
<evidence type="ECO:0000256" key="1">
    <source>
        <dbReference type="SAM" id="Phobius"/>
    </source>
</evidence>
<dbReference type="InterPro" id="IPR000620">
    <property type="entry name" value="EamA_dom"/>
</dbReference>
<protein>
    <submittedName>
        <fullName evidence="3">EamA family transporter</fullName>
    </submittedName>
</protein>